<dbReference type="GO" id="GO:0015473">
    <property type="term" value="F:fimbrial usher porin activity"/>
    <property type="evidence" value="ECO:0007669"/>
    <property type="project" value="InterPro"/>
</dbReference>
<sequence length="933" mass="99627">MSFSSPAVASSGASGAALALSNPALLQALSVDFDADIFAERDHGQDLVPVTVDTAPVQAAIARPPKYHVFEDSLTGVGTGLRKDQSLAAKIAPQTPPSPPAVTTLPAAPDYQFFADDAPTSPPAAAVQYSFAPKQPVDLAEQPALRLNPTGSDISLSAPMRDGAFVLNEVSFILTADDAIKVESKSFIEAVRPVISTERLRALETELAGLDYALAAQIGRLGYVINYDPTSISLNIQIPADARDAQDISLRRFEEAATGQYSEPATLSGYINFRSYGDYVWNGVDSGFQSPTSLIDSAIRYKGFVLENEATVRLDSDAQKFFTREGTRLVYDDRQRLVRFAAGDLITSGRGFAGSPQIAGLSATRVYSIVDPLRNVQPRGDRSFTLTRPSTVEAMINGQLIRRVRLQPGVYNIRDFPFVQGTNNVEFNIQDDAGGTQRITFSQFFDRTLLAEGLSEFSFQAGILAPFRRSSRDYQTSEPAASGWYRRGMSETVTLGGNFNINKAGATAGVEAVIASAIGIIGIDAAASDVDGIGTGFAANVGLQKSFGGYNASPRSIAASVEYRSAKFANPGFAGVDNRIKWNLSASYAQPIGQSQFISLSGDYGVARGAFRNEVSTRLTYGYTINSRLNLTVDGTYERRAIFGSEYGVRATLAVKFGPRSNGVVEVDTRTERARIGYQTASGEGVGSWTASADLDVSEDDAGFNGGFNYTANRAEIGLTHTTVYELTGRRTDSQRTSLRLGTAIAFAGGKFALSRPIYDSFAMVAPHKSLGGAQVIVDPRDEHYTAKSGVFGPAVDPNLGAYIRRTLTYDVPQAPVGYDLGAASAKLLPPYRGGYLVTAGSDYSVTALGTLIGLDGAPVSLLSGKATELGVSNPRTLTIFTNRTGRFGISGMRPGRWRIEMPTEPPTIVEIVIPAKSLGVVRLGDVKLGDAQ</sequence>
<dbReference type="Proteomes" id="UP000320160">
    <property type="component" value="Unassembled WGS sequence"/>
</dbReference>
<keyword evidence="1" id="KW-0732">Signal</keyword>
<proteinExistence type="predicted"/>
<comment type="caution">
    <text evidence="2">The sequence shown here is derived from an EMBL/GenBank/DDBJ whole genome shotgun (WGS) entry which is preliminary data.</text>
</comment>
<dbReference type="InterPro" id="IPR000015">
    <property type="entry name" value="Fimb_usher"/>
</dbReference>
<dbReference type="AlphaFoldDB" id="A0A553WJA2"/>
<dbReference type="OrthoDB" id="499138at2"/>
<dbReference type="Gene3D" id="2.60.40.3110">
    <property type="match status" value="1"/>
</dbReference>
<evidence type="ECO:0000256" key="1">
    <source>
        <dbReference type="SAM" id="SignalP"/>
    </source>
</evidence>
<dbReference type="PANTHER" id="PTHR30451">
    <property type="entry name" value="OUTER MEMBRANE USHER PROTEIN"/>
    <property type="match status" value="1"/>
</dbReference>
<keyword evidence="3" id="KW-1185">Reference proteome</keyword>
<dbReference type="EMBL" id="VKKU01000001">
    <property type="protein sequence ID" value="TSB04731.1"/>
    <property type="molecule type" value="Genomic_DNA"/>
</dbReference>
<reference evidence="2 3" key="1">
    <citation type="submission" date="2019-07" db="EMBL/GenBank/DDBJ databases">
        <authorList>
            <person name="Park M."/>
        </authorList>
    </citation>
    <scope>NUCLEOTIDE SEQUENCE [LARGE SCALE GENOMIC DNA]</scope>
    <source>
        <strain evidence="2 3">KCTC32445</strain>
    </source>
</reference>
<name>A0A553WJA2_9SPHN</name>
<feature type="signal peptide" evidence="1">
    <location>
        <begin position="1"/>
        <end position="19"/>
    </location>
</feature>
<gene>
    <name evidence="2" type="ORF">FOM92_04775</name>
</gene>
<dbReference type="GO" id="GO:0016020">
    <property type="term" value="C:membrane"/>
    <property type="evidence" value="ECO:0007669"/>
    <property type="project" value="InterPro"/>
</dbReference>
<dbReference type="GO" id="GO:0009297">
    <property type="term" value="P:pilus assembly"/>
    <property type="evidence" value="ECO:0007669"/>
    <property type="project" value="InterPro"/>
</dbReference>
<accession>A0A553WJA2</accession>
<dbReference type="RefSeq" id="WP_143775649.1">
    <property type="nucleotide sequence ID" value="NZ_VKKU01000001.1"/>
</dbReference>
<organism evidence="2 3">
    <name type="scientific">Sphingorhabdus contaminans</name>
    <dbReference type="NCBI Taxonomy" id="1343899"/>
    <lineage>
        <taxon>Bacteria</taxon>
        <taxon>Pseudomonadati</taxon>
        <taxon>Pseudomonadota</taxon>
        <taxon>Alphaproteobacteria</taxon>
        <taxon>Sphingomonadales</taxon>
        <taxon>Sphingomonadaceae</taxon>
        <taxon>Sphingorhabdus</taxon>
    </lineage>
</organism>
<evidence type="ECO:0000313" key="2">
    <source>
        <dbReference type="EMBL" id="TSB04731.1"/>
    </source>
</evidence>
<dbReference type="PANTHER" id="PTHR30451:SF5">
    <property type="entry name" value="SLR0019 PROTEIN"/>
    <property type="match status" value="1"/>
</dbReference>
<feature type="chain" id="PRO_5022062304" evidence="1">
    <location>
        <begin position="20"/>
        <end position="933"/>
    </location>
</feature>
<protein>
    <submittedName>
        <fullName evidence="2">Fimbrial biogenesis outer membrane usher protein</fullName>
    </submittedName>
</protein>
<evidence type="ECO:0000313" key="3">
    <source>
        <dbReference type="Proteomes" id="UP000320160"/>
    </source>
</evidence>